<feature type="region of interest" description="Disordered" evidence="6">
    <location>
        <begin position="150"/>
        <end position="192"/>
    </location>
</feature>
<organism evidence="7 8">
    <name type="scientific">Ficus carica</name>
    <name type="common">Common fig</name>
    <dbReference type="NCBI Taxonomy" id="3494"/>
    <lineage>
        <taxon>Eukaryota</taxon>
        <taxon>Viridiplantae</taxon>
        <taxon>Streptophyta</taxon>
        <taxon>Embryophyta</taxon>
        <taxon>Tracheophyta</taxon>
        <taxon>Spermatophyta</taxon>
        <taxon>Magnoliopsida</taxon>
        <taxon>eudicotyledons</taxon>
        <taxon>Gunneridae</taxon>
        <taxon>Pentapetalae</taxon>
        <taxon>rosids</taxon>
        <taxon>fabids</taxon>
        <taxon>Rosales</taxon>
        <taxon>Moraceae</taxon>
        <taxon>Ficeae</taxon>
        <taxon>Ficus</taxon>
    </lineage>
</organism>
<evidence type="ECO:0000256" key="3">
    <source>
        <dbReference type="ARBA" id="ARBA00023125"/>
    </source>
</evidence>
<dbReference type="CDD" id="cd11393">
    <property type="entry name" value="bHLH_AtbHLH_like"/>
    <property type="match status" value="1"/>
</dbReference>
<dbReference type="PANTHER" id="PTHR16223">
    <property type="entry name" value="TRANSCRIPTION FACTOR BHLH83-RELATED"/>
    <property type="match status" value="1"/>
</dbReference>
<evidence type="ECO:0000313" key="7">
    <source>
        <dbReference type="EMBL" id="GMN63167.1"/>
    </source>
</evidence>
<feature type="compositionally biased region" description="Polar residues" evidence="6">
    <location>
        <begin position="169"/>
        <end position="192"/>
    </location>
</feature>
<feature type="region of interest" description="Disordered" evidence="6">
    <location>
        <begin position="365"/>
        <end position="387"/>
    </location>
</feature>
<sequence>MADEFQTTGNWWDSSRSNRFEAGTSPASSALNSLGSFGWSSTENMVDMKSRSSMDSVSVSGTSSPMVFHDVGPKLQGSDSSAAAAAADPNLHLMGLGLSNSQAMDWNQALFRGEKAAEGSFRSILQENMSSNANFQQETGQIQWREKLFSGDSSTSDQFKQMNPRGFSLDQSQFSPQYSSGDSTATCQGLPNPSFQVDSAALYGSPSAILQGLFGPDGTQQQQQQQQQQQSPSSLTLPNYSANFGLNSTEIMPNSNWSTSNKLPQFLRSTNSPPKQQPPPLPPPPPYNNSHLHFSNNAPFWNAPEAAMKDVRATFFPALQPQFQATTFDEKPKTDTASVLSEAIEYIKFLHEQVTVLSTPYLKSGAPIQHQQNPEKSKDPEDPKQDLRSRGLCLVPVSSTFPVTHETTVDFWTPTFGGTFR</sequence>
<evidence type="ECO:0008006" key="9">
    <source>
        <dbReference type="Google" id="ProtNLM"/>
    </source>
</evidence>
<dbReference type="GO" id="GO:0005634">
    <property type="term" value="C:nucleus"/>
    <property type="evidence" value="ECO:0007669"/>
    <property type="project" value="UniProtKB-SubCell"/>
</dbReference>
<evidence type="ECO:0000313" key="8">
    <source>
        <dbReference type="Proteomes" id="UP001187192"/>
    </source>
</evidence>
<reference evidence="7" key="1">
    <citation type="submission" date="2023-07" db="EMBL/GenBank/DDBJ databases">
        <title>draft genome sequence of fig (Ficus carica).</title>
        <authorList>
            <person name="Takahashi T."/>
            <person name="Nishimura K."/>
        </authorList>
    </citation>
    <scope>NUCLEOTIDE SEQUENCE</scope>
</reference>
<feature type="region of interest" description="Disordered" evidence="6">
    <location>
        <begin position="208"/>
        <end position="292"/>
    </location>
</feature>
<feature type="compositionally biased region" description="Low complexity" evidence="6">
    <location>
        <begin position="220"/>
        <end position="230"/>
    </location>
</feature>
<dbReference type="EMBL" id="BTGU01000144">
    <property type="protein sequence ID" value="GMN63167.1"/>
    <property type="molecule type" value="Genomic_DNA"/>
</dbReference>
<evidence type="ECO:0000256" key="6">
    <source>
        <dbReference type="SAM" id="MobiDB-lite"/>
    </source>
</evidence>
<keyword evidence="2" id="KW-0805">Transcription regulation</keyword>
<feature type="region of interest" description="Disordered" evidence="6">
    <location>
        <begin position="1"/>
        <end position="29"/>
    </location>
</feature>
<keyword evidence="4" id="KW-0804">Transcription</keyword>
<feature type="compositionally biased region" description="Polar residues" evidence="6">
    <location>
        <begin position="151"/>
        <end position="161"/>
    </location>
</feature>
<comment type="subcellular location">
    <subcellularLocation>
        <location evidence="1">Nucleus</location>
    </subcellularLocation>
</comment>
<feature type="compositionally biased region" description="Polar residues" evidence="6">
    <location>
        <begin position="231"/>
        <end position="272"/>
    </location>
</feature>
<evidence type="ECO:0000256" key="1">
    <source>
        <dbReference type="ARBA" id="ARBA00004123"/>
    </source>
</evidence>
<evidence type="ECO:0000256" key="5">
    <source>
        <dbReference type="ARBA" id="ARBA00023242"/>
    </source>
</evidence>
<feature type="compositionally biased region" description="Pro residues" evidence="6">
    <location>
        <begin position="275"/>
        <end position="287"/>
    </location>
</feature>
<dbReference type="Proteomes" id="UP001187192">
    <property type="component" value="Unassembled WGS sequence"/>
</dbReference>
<keyword evidence="5" id="KW-0539">Nucleus</keyword>
<accession>A0AA88DW27</accession>
<dbReference type="GO" id="GO:0000981">
    <property type="term" value="F:DNA-binding transcription factor activity, RNA polymerase II-specific"/>
    <property type="evidence" value="ECO:0007669"/>
    <property type="project" value="TreeGrafter"/>
</dbReference>
<gene>
    <name evidence="7" type="ORF">TIFTF001_032248</name>
</gene>
<feature type="compositionally biased region" description="Basic and acidic residues" evidence="6">
    <location>
        <begin position="373"/>
        <end position="387"/>
    </location>
</feature>
<proteinExistence type="predicted"/>
<dbReference type="InterPro" id="IPR036638">
    <property type="entry name" value="HLH_DNA-bd_sf"/>
</dbReference>
<dbReference type="InterPro" id="IPR045843">
    <property type="entry name" value="IND-like"/>
</dbReference>
<dbReference type="AlphaFoldDB" id="A0AA88DW27"/>
<dbReference type="PANTHER" id="PTHR16223:SF46">
    <property type="entry name" value="TRANSCRIPTION FACTOR BHLH123"/>
    <property type="match status" value="1"/>
</dbReference>
<keyword evidence="3" id="KW-0238">DNA-binding</keyword>
<dbReference type="InterPro" id="IPR045239">
    <property type="entry name" value="bHLH95_bHLH"/>
</dbReference>
<dbReference type="GO" id="GO:0000978">
    <property type="term" value="F:RNA polymerase II cis-regulatory region sequence-specific DNA binding"/>
    <property type="evidence" value="ECO:0007669"/>
    <property type="project" value="TreeGrafter"/>
</dbReference>
<dbReference type="SUPFAM" id="SSF47459">
    <property type="entry name" value="HLH, helix-loop-helix DNA-binding domain"/>
    <property type="match status" value="1"/>
</dbReference>
<feature type="compositionally biased region" description="Polar residues" evidence="6">
    <location>
        <begin position="1"/>
        <end position="17"/>
    </location>
</feature>
<keyword evidence="8" id="KW-1185">Reference proteome</keyword>
<name>A0AA88DW27_FICCA</name>
<protein>
    <recommendedName>
        <fullName evidence="9">Transcription factor bHLH123-like</fullName>
    </recommendedName>
</protein>
<evidence type="ECO:0000256" key="2">
    <source>
        <dbReference type="ARBA" id="ARBA00023015"/>
    </source>
</evidence>
<comment type="caution">
    <text evidence="7">The sequence shown here is derived from an EMBL/GenBank/DDBJ whole genome shotgun (WGS) entry which is preliminary data.</text>
</comment>
<dbReference type="GO" id="GO:0046983">
    <property type="term" value="F:protein dimerization activity"/>
    <property type="evidence" value="ECO:0007669"/>
    <property type="project" value="InterPro"/>
</dbReference>
<evidence type="ECO:0000256" key="4">
    <source>
        <dbReference type="ARBA" id="ARBA00023163"/>
    </source>
</evidence>